<comment type="caution">
    <text evidence="2">The sequence shown here is derived from an EMBL/GenBank/DDBJ whole genome shotgun (WGS) entry which is preliminary data.</text>
</comment>
<proteinExistence type="predicted"/>
<dbReference type="AlphaFoldDB" id="A0ABD3QUV7"/>
<sequence>MSTDQPASDFAWSNEIAKQYLLSNEIVLRAIQDPGKTNTKSARKETIYPKVKALAAQYYDRFKEKGFPNLPANKSLTTDLITTLLINLRKQMDKTSVREDFRLYSNADSSKVYIICNDDNAGQLILLSMLLNQWSSQQQKNQVKRTPSIAIRVVAACLHDSHRGFMVKYLKGRKDRDEQDQSNNTSMGGFDVILDTFLDPSLSIERPAEMDLNSVDPKQKIDPLTACVPDGIENVVEWLESVWVDYIKPKYCHILRKWYKETGGGSRTLANFVNYCQLRDGNYPWMVWVYFVDSKTDFLLASSARGRPPWLSVAEAGFESDIADVADELLDKDESSTRKKKQKTESIMEELEEGRKKLQGLFEKADRLLASKIKPVEEEGDEIFRLMAKYDSVSKQINALEGYDDGTLGNEL</sequence>
<accession>A0ABD3QUV7</accession>
<keyword evidence="1" id="KW-0175">Coiled coil</keyword>
<organism evidence="2 3">
    <name type="scientific">Cyclotella cryptica</name>
    <dbReference type="NCBI Taxonomy" id="29204"/>
    <lineage>
        <taxon>Eukaryota</taxon>
        <taxon>Sar</taxon>
        <taxon>Stramenopiles</taxon>
        <taxon>Ochrophyta</taxon>
        <taxon>Bacillariophyta</taxon>
        <taxon>Coscinodiscophyceae</taxon>
        <taxon>Thalassiosirophycidae</taxon>
        <taxon>Stephanodiscales</taxon>
        <taxon>Stephanodiscaceae</taxon>
        <taxon>Cyclotella</taxon>
    </lineage>
</organism>
<dbReference type="EMBL" id="JABMIG020000010">
    <property type="protein sequence ID" value="KAL3804050.1"/>
    <property type="molecule type" value="Genomic_DNA"/>
</dbReference>
<evidence type="ECO:0000313" key="2">
    <source>
        <dbReference type="EMBL" id="KAL3804050.1"/>
    </source>
</evidence>
<reference evidence="2 3" key="1">
    <citation type="journal article" date="2020" name="G3 (Bethesda)">
        <title>Improved Reference Genome for Cyclotella cryptica CCMP332, a Model for Cell Wall Morphogenesis, Salinity Adaptation, and Lipid Production in Diatoms (Bacillariophyta).</title>
        <authorList>
            <person name="Roberts W.R."/>
            <person name="Downey K.M."/>
            <person name="Ruck E.C."/>
            <person name="Traller J.C."/>
            <person name="Alverson A.J."/>
        </authorList>
    </citation>
    <scope>NUCLEOTIDE SEQUENCE [LARGE SCALE GENOMIC DNA]</scope>
    <source>
        <strain evidence="2 3">CCMP332</strain>
    </source>
</reference>
<gene>
    <name evidence="2" type="ORF">HJC23_006441</name>
</gene>
<feature type="coiled-coil region" evidence="1">
    <location>
        <begin position="341"/>
        <end position="368"/>
    </location>
</feature>
<name>A0ABD3QUV7_9STRA</name>
<protein>
    <submittedName>
        <fullName evidence="2">Uncharacterized protein</fullName>
    </submittedName>
</protein>
<evidence type="ECO:0000313" key="3">
    <source>
        <dbReference type="Proteomes" id="UP001516023"/>
    </source>
</evidence>
<evidence type="ECO:0000256" key="1">
    <source>
        <dbReference type="SAM" id="Coils"/>
    </source>
</evidence>
<dbReference type="Proteomes" id="UP001516023">
    <property type="component" value="Unassembled WGS sequence"/>
</dbReference>
<keyword evidence="3" id="KW-1185">Reference proteome</keyword>